<keyword evidence="1" id="KW-0472">Membrane</keyword>
<dbReference type="PANTHER" id="PTHR32063">
    <property type="match status" value="1"/>
</dbReference>
<dbReference type="RefSeq" id="WP_305473548.1">
    <property type="nucleotide sequence ID" value="NZ_JAUYVT010000251.1"/>
</dbReference>
<feature type="non-terminal residue" evidence="2">
    <location>
        <position position="1"/>
    </location>
</feature>
<dbReference type="Gene3D" id="1.20.1640.10">
    <property type="entry name" value="Multidrug efflux transporter AcrB transmembrane domain"/>
    <property type="match status" value="1"/>
</dbReference>
<evidence type="ECO:0000256" key="1">
    <source>
        <dbReference type="SAM" id="Phobius"/>
    </source>
</evidence>
<dbReference type="InterPro" id="IPR001036">
    <property type="entry name" value="Acrflvin-R"/>
</dbReference>
<gene>
    <name evidence="2" type="ORF">Q8W34_21660</name>
</gene>
<protein>
    <submittedName>
        <fullName evidence="2">Efflux RND transporter permease subunit</fullName>
    </submittedName>
</protein>
<keyword evidence="1" id="KW-0812">Transmembrane</keyword>
<dbReference type="Proteomes" id="UP001177212">
    <property type="component" value="Unassembled WGS sequence"/>
</dbReference>
<sequence length="78" mass="8623">DNMVWGGVLVKLVLALFLPLRLSFWVMMGLPVSFLGAYFFMPIGFLDITINMESLIDFIIVHGIVVDDANVECESASA</sequence>
<evidence type="ECO:0000313" key="3">
    <source>
        <dbReference type="Proteomes" id="UP001177212"/>
    </source>
</evidence>
<organism evidence="2 3">
    <name type="scientific">Pseudoalteromonas marina</name>
    <dbReference type="NCBI Taxonomy" id="267375"/>
    <lineage>
        <taxon>Bacteria</taxon>
        <taxon>Pseudomonadati</taxon>
        <taxon>Pseudomonadota</taxon>
        <taxon>Gammaproteobacteria</taxon>
        <taxon>Alteromonadales</taxon>
        <taxon>Pseudoalteromonadaceae</taxon>
        <taxon>Pseudoalteromonas</taxon>
    </lineage>
</organism>
<evidence type="ECO:0000313" key="2">
    <source>
        <dbReference type="EMBL" id="MDP2567213.1"/>
    </source>
</evidence>
<reference evidence="2" key="1">
    <citation type="submission" date="2023-07" db="EMBL/GenBank/DDBJ databases">
        <title>Genome content predicts the carbon catabolic preferences of heterotrophic bacteria.</title>
        <authorList>
            <person name="Gralka M."/>
        </authorList>
    </citation>
    <scope>NUCLEOTIDE SEQUENCE</scope>
    <source>
        <strain evidence="2">4G09</strain>
    </source>
</reference>
<dbReference type="Pfam" id="PF00873">
    <property type="entry name" value="ACR_tran"/>
    <property type="match status" value="1"/>
</dbReference>
<keyword evidence="1" id="KW-1133">Transmembrane helix</keyword>
<accession>A0ABT9FKE4</accession>
<keyword evidence="3" id="KW-1185">Reference proteome</keyword>
<proteinExistence type="predicted"/>
<name>A0ABT9FKE4_9GAMM</name>
<dbReference type="EMBL" id="JAUYVT010000251">
    <property type="protein sequence ID" value="MDP2567213.1"/>
    <property type="molecule type" value="Genomic_DNA"/>
</dbReference>
<comment type="caution">
    <text evidence="2">The sequence shown here is derived from an EMBL/GenBank/DDBJ whole genome shotgun (WGS) entry which is preliminary data.</text>
</comment>
<feature type="transmembrane region" description="Helical" evidence="1">
    <location>
        <begin position="22"/>
        <end position="46"/>
    </location>
</feature>
<feature type="non-terminal residue" evidence="2">
    <location>
        <position position="78"/>
    </location>
</feature>
<dbReference type="SUPFAM" id="SSF82866">
    <property type="entry name" value="Multidrug efflux transporter AcrB transmembrane domain"/>
    <property type="match status" value="1"/>
</dbReference>
<dbReference type="PANTHER" id="PTHR32063:SF33">
    <property type="entry name" value="RND SUPERFAMILY EFFLUX PUMP PERMEASE COMPONENT"/>
    <property type="match status" value="1"/>
</dbReference>